<organism evidence="2 3">
    <name type="scientific">Slackia equolifaciens</name>
    <dbReference type="NCBI Taxonomy" id="498718"/>
    <lineage>
        <taxon>Bacteria</taxon>
        <taxon>Bacillati</taxon>
        <taxon>Actinomycetota</taxon>
        <taxon>Coriobacteriia</taxon>
        <taxon>Eggerthellales</taxon>
        <taxon>Eggerthellaceae</taxon>
        <taxon>Slackia</taxon>
    </lineage>
</organism>
<name>A0A3N0AY74_9ACTN</name>
<protein>
    <submittedName>
        <fullName evidence="2">Lysophospholipase</fullName>
    </submittedName>
</protein>
<dbReference type="Gene3D" id="3.40.50.1820">
    <property type="entry name" value="alpha/beta hydrolase"/>
    <property type="match status" value="1"/>
</dbReference>
<dbReference type="EMBL" id="QIBX01000011">
    <property type="protein sequence ID" value="RNL39550.1"/>
    <property type="molecule type" value="Genomic_DNA"/>
</dbReference>
<gene>
    <name evidence="2" type="ORF">DMP06_07155</name>
</gene>
<dbReference type="PANTHER" id="PTHR11614">
    <property type="entry name" value="PHOSPHOLIPASE-RELATED"/>
    <property type="match status" value="1"/>
</dbReference>
<dbReference type="InterPro" id="IPR051044">
    <property type="entry name" value="MAG_DAG_Lipase"/>
</dbReference>
<dbReference type="RefSeq" id="WP_123209050.1">
    <property type="nucleotide sequence ID" value="NZ_JBHTHO010000028.1"/>
</dbReference>
<reference evidence="3" key="1">
    <citation type="submission" date="2018-05" db="EMBL/GenBank/DDBJ databases">
        <title>Genome Sequencing of selected type strains of the family Eggerthellaceae.</title>
        <authorList>
            <person name="Danylec N."/>
            <person name="Stoll D.A."/>
            <person name="Doetsch A."/>
            <person name="Huch M."/>
        </authorList>
    </citation>
    <scope>NUCLEOTIDE SEQUENCE [LARGE SCALE GENOMIC DNA]</scope>
    <source>
        <strain evidence="3">DSM 24851</strain>
    </source>
</reference>
<evidence type="ECO:0000313" key="2">
    <source>
        <dbReference type="EMBL" id="RNL39550.1"/>
    </source>
</evidence>
<evidence type="ECO:0000313" key="3">
    <source>
        <dbReference type="Proteomes" id="UP000269591"/>
    </source>
</evidence>
<dbReference type="Pfam" id="PF12146">
    <property type="entry name" value="Hydrolase_4"/>
    <property type="match status" value="1"/>
</dbReference>
<dbReference type="InterPro" id="IPR029058">
    <property type="entry name" value="AB_hydrolase_fold"/>
</dbReference>
<dbReference type="InterPro" id="IPR022742">
    <property type="entry name" value="Hydrolase_4"/>
</dbReference>
<dbReference type="SUPFAM" id="SSF53474">
    <property type="entry name" value="alpha/beta-Hydrolases"/>
    <property type="match status" value="1"/>
</dbReference>
<keyword evidence="3" id="KW-1185">Reference proteome</keyword>
<dbReference type="OrthoDB" id="9806902at2"/>
<dbReference type="Proteomes" id="UP000269591">
    <property type="component" value="Unassembled WGS sequence"/>
</dbReference>
<dbReference type="AlphaFoldDB" id="A0A3N0AY74"/>
<evidence type="ECO:0000259" key="1">
    <source>
        <dbReference type="Pfam" id="PF12146"/>
    </source>
</evidence>
<sequence length="285" mass="31632">MAEEYTFESFDGTELYGKTDAVTMPRAAVVIVHGLCEHQGRYDYLTARLNAQGYSVYRFDHRGHGRSGGQKVYYSSFDEIAKDTDVVVDRAIDENPEIPVFIIGHSMGGYCSALYGHMFPGKVDGYVLSGAWTRDNKGLGAGAAAAEGDDLDYTPNELGDGVCSDPAVVQAYVDDPYVEKEISLGLFRNLSKGHAWMKENAGRFTDPVLILHGGSDGLVDPKDSLQFFDEIASDDKSLRIYAGLYHEIFNEFDKDAVIEDALDWLGVHADMEYEYVEENEEIIED</sequence>
<feature type="domain" description="Serine aminopeptidase S33" evidence="1">
    <location>
        <begin position="25"/>
        <end position="251"/>
    </location>
</feature>
<proteinExistence type="predicted"/>
<comment type="caution">
    <text evidence="2">The sequence shown here is derived from an EMBL/GenBank/DDBJ whole genome shotgun (WGS) entry which is preliminary data.</text>
</comment>
<accession>A0A3N0AY74</accession>